<dbReference type="PROSITE" id="PS50921">
    <property type="entry name" value="ANTAR"/>
    <property type="match status" value="1"/>
</dbReference>
<feature type="coiled-coil region" evidence="1">
    <location>
        <begin position="30"/>
        <end position="57"/>
    </location>
</feature>
<keyword evidence="4" id="KW-1185">Reference proteome</keyword>
<dbReference type="SMART" id="SM01012">
    <property type="entry name" value="ANTAR"/>
    <property type="match status" value="1"/>
</dbReference>
<dbReference type="Gene3D" id="1.10.10.10">
    <property type="entry name" value="Winged helix-like DNA-binding domain superfamily/Winged helix DNA-binding domain"/>
    <property type="match status" value="1"/>
</dbReference>
<proteinExistence type="predicted"/>
<feature type="domain" description="ANTAR" evidence="2">
    <location>
        <begin position="44"/>
        <end position="105"/>
    </location>
</feature>
<evidence type="ECO:0000313" key="3">
    <source>
        <dbReference type="EMBL" id="MCD2196272.1"/>
    </source>
</evidence>
<keyword evidence="1" id="KW-0175">Coiled coil</keyword>
<dbReference type="Pfam" id="PF03861">
    <property type="entry name" value="ANTAR"/>
    <property type="match status" value="1"/>
</dbReference>
<organism evidence="3 4">
    <name type="scientific">Actinomycetospora endophytica</name>
    <dbReference type="NCBI Taxonomy" id="2291215"/>
    <lineage>
        <taxon>Bacteria</taxon>
        <taxon>Bacillati</taxon>
        <taxon>Actinomycetota</taxon>
        <taxon>Actinomycetes</taxon>
        <taxon>Pseudonocardiales</taxon>
        <taxon>Pseudonocardiaceae</taxon>
        <taxon>Actinomycetospora</taxon>
    </lineage>
</organism>
<evidence type="ECO:0000259" key="2">
    <source>
        <dbReference type="PROSITE" id="PS50921"/>
    </source>
</evidence>
<protein>
    <submittedName>
        <fullName evidence="3">ANTAR domain-containing protein</fullName>
    </submittedName>
</protein>
<comment type="caution">
    <text evidence="3">The sequence shown here is derived from an EMBL/GenBank/DDBJ whole genome shotgun (WGS) entry which is preliminary data.</text>
</comment>
<dbReference type="InterPro" id="IPR011006">
    <property type="entry name" value="CheY-like_superfamily"/>
</dbReference>
<dbReference type="Proteomes" id="UP001199469">
    <property type="component" value="Unassembled WGS sequence"/>
</dbReference>
<evidence type="ECO:0000256" key="1">
    <source>
        <dbReference type="SAM" id="Coils"/>
    </source>
</evidence>
<name>A0ABS8PDD1_9PSEU</name>
<evidence type="ECO:0000313" key="4">
    <source>
        <dbReference type="Proteomes" id="UP001199469"/>
    </source>
</evidence>
<dbReference type="RefSeq" id="WP_230738125.1">
    <property type="nucleotide sequence ID" value="NZ_JAJNDB010000005.1"/>
</dbReference>
<accession>A0ABS8PDD1</accession>
<dbReference type="SUPFAM" id="SSF52172">
    <property type="entry name" value="CheY-like"/>
    <property type="match status" value="1"/>
</dbReference>
<sequence>MHSIIAARHDDGVGDERDPHRTTYIAEQRRIHAEQRAIRAEDRAEAAERRIADLEYALDSRAPIDQAKGVLMGVFDLEPEPAFQALAWVSQHANIKLATIAERFLADVRHTEFGGRLREEVTRVLAAQGRRRGPHLP</sequence>
<dbReference type="InterPro" id="IPR005561">
    <property type="entry name" value="ANTAR"/>
</dbReference>
<reference evidence="3 4" key="1">
    <citation type="submission" date="2021-11" db="EMBL/GenBank/DDBJ databases">
        <title>Draft genome sequence of Actinomycetospora sp. SF1 isolated from the rhizosphere soil.</title>
        <authorList>
            <person name="Duangmal K."/>
            <person name="Chantavorakit T."/>
        </authorList>
    </citation>
    <scope>NUCLEOTIDE SEQUENCE [LARGE SCALE GENOMIC DNA]</scope>
    <source>
        <strain evidence="3 4">TBRC 5722</strain>
    </source>
</reference>
<dbReference type="InterPro" id="IPR036388">
    <property type="entry name" value="WH-like_DNA-bd_sf"/>
</dbReference>
<gene>
    <name evidence="3" type="ORF">LQ327_23125</name>
</gene>
<dbReference type="EMBL" id="JAJNDB010000005">
    <property type="protein sequence ID" value="MCD2196272.1"/>
    <property type="molecule type" value="Genomic_DNA"/>
</dbReference>